<organism evidence="2 3">
    <name type="scientific">Flavobacterium calami</name>
    <dbReference type="NCBI Taxonomy" id="3139144"/>
    <lineage>
        <taxon>Bacteria</taxon>
        <taxon>Pseudomonadati</taxon>
        <taxon>Bacteroidota</taxon>
        <taxon>Flavobacteriia</taxon>
        <taxon>Flavobacteriales</taxon>
        <taxon>Flavobacteriaceae</taxon>
        <taxon>Flavobacterium</taxon>
    </lineage>
</organism>
<gene>
    <name evidence="2" type="ORF">AAEO57_00540</name>
</gene>
<dbReference type="Proteomes" id="UP001485226">
    <property type="component" value="Unassembled WGS sequence"/>
</dbReference>
<feature type="domain" description="NAD(P)-binding" evidence="1">
    <location>
        <begin position="7"/>
        <end position="132"/>
    </location>
</feature>
<name>A0ABU9IIH1_9FLAO</name>
<dbReference type="InterPro" id="IPR036291">
    <property type="entry name" value="NAD(P)-bd_dom_sf"/>
</dbReference>
<keyword evidence="3" id="KW-1185">Reference proteome</keyword>
<evidence type="ECO:0000313" key="3">
    <source>
        <dbReference type="Proteomes" id="UP001485226"/>
    </source>
</evidence>
<comment type="caution">
    <text evidence="2">The sequence shown here is derived from an EMBL/GenBank/DDBJ whole genome shotgun (WGS) entry which is preliminary data.</text>
</comment>
<dbReference type="SUPFAM" id="SSF51735">
    <property type="entry name" value="NAD(P)-binding Rossmann-fold domains"/>
    <property type="match status" value="1"/>
</dbReference>
<dbReference type="Gene3D" id="3.40.50.720">
    <property type="entry name" value="NAD(P)-binding Rossmann-like Domain"/>
    <property type="match status" value="1"/>
</dbReference>
<proteinExistence type="predicted"/>
<accession>A0ABU9IIH1</accession>
<protein>
    <submittedName>
        <fullName evidence="2">NAD(P)H-binding protein</fullName>
    </submittedName>
</protein>
<dbReference type="InterPro" id="IPR016040">
    <property type="entry name" value="NAD(P)-bd_dom"/>
</dbReference>
<evidence type="ECO:0000313" key="2">
    <source>
        <dbReference type="EMBL" id="MEL1252243.1"/>
    </source>
</evidence>
<evidence type="ECO:0000259" key="1">
    <source>
        <dbReference type="Pfam" id="PF13460"/>
    </source>
</evidence>
<dbReference type="EMBL" id="JBBYHS010000001">
    <property type="protein sequence ID" value="MEL1252243.1"/>
    <property type="molecule type" value="Genomic_DNA"/>
</dbReference>
<reference evidence="2 3" key="1">
    <citation type="submission" date="2024-04" db="EMBL/GenBank/DDBJ databases">
        <title>Flavobacterium sp. DGU38 16S ribosomal RNA gene Genome sequencing and assembly.</title>
        <authorList>
            <person name="Park S."/>
        </authorList>
    </citation>
    <scope>NUCLEOTIDE SEQUENCE [LARGE SCALE GENOMIC DNA]</scope>
    <source>
        <strain evidence="2 3">DGU38</strain>
    </source>
</reference>
<dbReference type="RefSeq" id="WP_341688405.1">
    <property type="nucleotide sequence ID" value="NZ_JBBYHS010000001.1"/>
</dbReference>
<dbReference type="PANTHER" id="PTHR14097">
    <property type="entry name" value="OXIDOREDUCTASE HTATIP2"/>
    <property type="match status" value="1"/>
</dbReference>
<dbReference type="Pfam" id="PF13460">
    <property type="entry name" value="NAD_binding_10"/>
    <property type="match status" value="1"/>
</dbReference>
<sequence length="212" mass="23604">MKALVIGATGATGKDLVNVLLQDTDYNEVVVFVRRLSGIIHPKLTEVLTDFEKLEEVSVFIKGDVLFSCLGTTLKVAGSKENQRHIDYEIPLKFAETAKKNGVSKAVLLSAYGASSRSKVFYSRIKGELEDKMAKLAFDSYIVFRPGLLLRKETNRAGERLSASVLKFLNVLGLMHKFKPVPTSLLAEKLARAPKILHLGEHIIQLNDIFRF</sequence>
<dbReference type="PANTHER" id="PTHR14097:SF7">
    <property type="entry name" value="OXIDOREDUCTASE HTATIP2"/>
    <property type="match status" value="1"/>
</dbReference>